<dbReference type="GO" id="GO:0016301">
    <property type="term" value="F:kinase activity"/>
    <property type="evidence" value="ECO:0007669"/>
    <property type="project" value="UniProtKB-KW"/>
</dbReference>
<evidence type="ECO:0000313" key="7">
    <source>
        <dbReference type="Proteomes" id="UP000321769"/>
    </source>
</evidence>
<dbReference type="GO" id="GO:0005524">
    <property type="term" value="F:ATP binding"/>
    <property type="evidence" value="ECO:0007669"/>
    <property type="project" value="UniProtKB-KW"/>
</dbReference>
<dbReference type="EMBL" id="BJZQ01000004">
    <property type="protein sequence ID" value="GEO88797.1"/>
    <property type="molecule type" value="Genomic_DNA"/>
</dbReference>
<dbReference type="OrthoDB" id="3787729at2"/>
<comment type="caution">
    <text evidence="6">The sequence shown here is derived from an EMBL/GenBank/DDBJ whole genome shotgun (WGS) entry which is preliminary data.</text>
</comment>
<reference evidence="6 7" key="1">
    <citation type="submission" date="2019-07" db="EMBL/GenBank/DDBJ databases">
        <title>Whole genome shotgun sequence of Aeromicrobium flavum NBRC 107625.</title>
        <authorList>
            <person name="Hosoyama A."/>
            <person name="Uohara A."/>
            <person name="Ohji S."/>
            <person name="Ichikawa N."/>
        </authorList>
    </citation>
    <scope>NUCLEOTIDE SEQUENCE [LARGE SCALE GENOMIC DNA]</scope>
    <source>
        <strain evidence="6 7">NBRC 107625</strain>
    </source>
</reference>
<evidence type="ECO:0000256" key="3">
    <source>
        <dbReference type="ARBA" id="ARBA00022777"/>
    </source>
</evidence>
<feature type="domain" description="Maltokinase N-terminal cap" evidence="5">
    <location>
        <begin position="21"/>
        <end position="100"/>
    </location>
</feature>
<proteinExistence type="predicted"/>
<keyword evidence="1" id="KW-0808">Transferase</keyword>
<evidence type="ECO:0000256" key="2">
    <source>
        <dbReference type="ARBA" id="ARBA00022741"/>
    </source>
</evidence>
<keyword evidence="7" id="KW-1185">Reference proteome</keyword>
<keyword evidence="2" id="KW-0547">Nucleotide-binding</keyword>
<accession>A0A512HTM1</accession>
<keyword evidence="3" id="KW-0418">Kinase</keyword>
<evidence type="ECO:0000313" key="6">
    <source>
        <dbReference type="EMBL" id="GEO88797.1"/>
    </source>
</evidence>
<dbReference type="AlphaFoldDB" id="A0A512HTM1"/>
<dbReference type="RefSeq" id="WP_146826308.1">
    <property type="nucleotide sequence ID" value="NZ_BAAAYQ010000001.1"/>
</dbReference>
<keyword evidence="4" id="KW-0067">ATP-binding</keyword>
<organism evidence="6 7">
    <name type="scientific">Aeromicrobium flavum</name>
    <dbReference type="NCBI Taxonomy" id="416568"/>
    <lineage>
        <taxon>Bacteria</taxon>
        <taxon>Bacillati</taxon>
        <taxon>Actinomycetota</taxon>
        <taxon>Actinomycetes</taxon>
        <taxon>Propionibacteriales</taxon>
        <taxon>Nocardioidaceae</taxon>
        <taxon>Aeromicrobium</taxon>
    </lineage>
</organism>
<dbReference type="InterPro" id="IPR040999">
    <property type="entry name" value="Mak_N_cap"/>
</dbReference>
<evidence type="ECO:0000259" key="5">
    <source>
        <dbReference type="Pfam" id="PF18085"/>
    </source>
</evidence>
<protein>
    <recommendedName>
        <fullName evidence="5">Maltokinase N-terminal cap domain-containing protein</fullName>
    </recommendedName>
</protein>
<gene>
    <name evidence="6" type="ORF">AFL01nite_11240</name>
</gene>
<dbReference type="Proteomes" id="UP000321769">
    <property type="component" value="Unassembled WGS sequence"/>
</dbReference>
<name>A0A512HTM1_9ACTN</name>
<evidence type="ECO:0000256" key="1">
    <source>
        <dbReference type="ARBA" id="ARBA00022679"/>
    </source>
</evidence>
<evidence type="ECO:0000256" key="4">
    <source>
        <dbReference type="ARBA" id="ARBA00022840"/>
    </source>
</evidence>
<sequence>MGIVHPTSELTPSKAELLRAWLPAQPWWPEGAAVPDFEASFRFDDPAGEVGIETFLFRVGDTVLQAPLTYRSAPVDGSVLVGELEHSVLGHRWVYDAASDPVYVAEASRVIREAGTEVTMLQPDGTPIARRPFTASVRGSGSGDGSLHVARLLHPSGPTEASGILTATWAEQPDPVVLAWLT</sequence>
<dbReference type="Pfam" id="PF18085">
    <property type="entry name" value="Mak_N_cap"/>
    <property type="match status" value="1"/>
</dbReference>